<dbReference type="GO" id="GO:0005840">
    <property type="term" value="C:ribosome"/>
    <property type="evidence" value="ECO:0007669"/>
    <property type="project" value="UniProtKB-KW"/>
</dbReference>
<proteinExistence type="predicted"/>
<dbReference type="Proteomes" id="UP000198412">
    <property type="component" value="Unassembled WGS sequence"/>
</dbReference>
<gene>
    <name evidence="4" type="ORF">SAMN04488111_0909</name>
</gene>
<dbReference type="CDD" id="cd04301">
    <property type="entry name" value="NAT_SF"/>
    <property type="match status" value="1"/>
</dbReference>
<dbReference type="Gene3D" id="3.40.630.30">
    <property type="match status" value="1"/>
</dbReference>
<dbReference type="EMBL" id="FZNX01000001">
    <property type="protein sequence ID" value="SNR36729.1"/>
    <property type="molecule type" value="Genomic_DNA"/>
</dbReference>
<evidence type="ECO:0000313" key="5">
    <source>
        <dbReference type="Proteomes" id="UP000198412"/>
    </source>
</evidence>
<feature type="domain" description="N-acetyltransferase" evidence="3">
    <location>
        <begin position="1"/>
        <end position="164"/>
    </location>
</feature>
<dbReference type="GO" id="GO:0016747">
    <property type="term" value="F:acyltransferase activity, transferring groups other than amino-acyl groups"/>
    <property type="evidence" value="ECO:0007669"/>
    <property type="project" value="InterPro"/>
</dbReference>
<dbReference type="PROSITE" id="PS51186">
    <property type="entry name" value="GNAT"/>
    <property type="match status" value="1"/>
</dbReference>
<dbReference type="AlphaFoldDB" id="A0A238VT98"/>
<evidence type="ECO:0000259" key="3">
    <source>
        <dbReference type="PROSITE" id="PS51186"/>
    </source>
</evidence>
<keyword evidence="4" id="KW-0687">Ribonucleoprotein</keyword>
<accession>A0A238VT98</accession>
<keyword evidence="2" id="KW-0012">Acyltransferase</keyword>
<protein>
    <submittedName>
        <fullName evidence="4">Ribosomal protein S18 acetylase RimI</fullName>
    </submittedName>
</protein>
<dbReference type="InterPro" id="IPR016181">
    <property type="entry name" value="Acyl_CoA_acyltransferase"/>
</dbReference>
<evidence type="ECO:0000313" key="4">
    <source>
        <dbReference type="EMBL" id="SNR36729.1"/>
    </source>
</evidence>
<dbReference type="Pfam" id="PF00583">
    <property type="entry name" value="Acetyltransf_1"/>
    <property type="match status" value="1"/>
</dbReference>
<dbReference type="InterPro" id="IPR000182">
    <property type="entry name" value="GNAT_dom"/>
</dbReference>
<dbReference type="OrthoDB" id="9800604at2"/>
<keyword evidence="5" id="KW-1185">Reference proteome</keyword>
<keyword evidence="4" id="KW-0689">Ribosomal protein</keyword>
<dbReference type="RefSeq" id="WP_089377207.1">
    <property type="nucleotide sequence ID" value="NZ_FZNX01000001.1"/>
</dbReference>
<keyword evidence="1" id="KW-0808">Transferase</keyword>
<name>A0A238VT98_9FLAO</name>
<sequence length="164" mass="19039">MIHKVTNTNDIEITAQLAHKIWNDHYVPIIGQNQVDYMLAKFQSFNAISNQLENGYEYFLISENNKPIGYLGLISNSESKKMMISKIYINQNERGAGYGKQLIDFTIKLAKEKGMETIWLTVNKNNSNSIKWYQKLNFKIKNEVEMDIGNGFIMDDFVMELQIN</sequence>
<evidence type="ECO:0000256" key="2">
    <source>
        <dbReference type="ARBA" id="ARBA00023315"/>
    </source>
</evidence>
<dbReference type="PANTHER" id="PTHR43420:SF12">
    <property type="entry name" value="N-ACETYLTRANSFERASE DOMAIN-CONTAINING PROTEIN"/>
    <property type="match status" value="1"/>
</dbReference>
<organism evidence="4 5">
    <name type="scientific">Lutibacter flavus</name>
    <dbReference type="NCBI Taxonomy" id="691689"/>
    <lineage>
        <taxon>Bacteria</taxon>
        <taxon>Pseudomonadati</taxon>
        <taxon>Bacteroidota</taxon>
        <taxon>Flavobacteriia</taxon>
        <taxon>Flavobacteriales</taxon>
        <taxon>Flavobacteriaceae</taxon>
        <taxon>Lutibacter</taxon>
    </lineage>
</organism>
<dbReference type="InterPro" id="IPR050680">
    <property type="entry name" value="YpeA/RimI_acetyltransf"/>
</dbReference>
<evidence type="ECO:0000256" key="1">
    <source>
        <dbReference type="ARBA" id="ARBA00022679"/>
    </source>
</evidence>
<dbReference type="PANTHER" id="PTHR43420">
    <property type="entry name" value="ACETYLTRANSFERASE"/>
    <property type="match status" value="1"/>
</dbReference>
<dbReference type="SUPFAM" id="SSF55729">
    <property type="entry name" value="Acyl-CoA N-acyltransferases (Nat)"/>
    <property type="match status" value="1"/>
</dbReference>
<reference evidence="5" key="1">
    <citation type="submission" date="2017-06" db="EMBL/GenBank/DDBJ databases">
        <authorList>
            <person name="Varghese N."/>
            <person name="Submissions S."/>
        </authorList>
    </citation>
    <scope>NUCLEOTIDE SEQUENCE [LARGE SCALE GENOMIC DNA]</scope>
    <source>
        <strain evidence="5">DSM 27993</strain>
    </source>
</reference>